<evidence type="ECO:0000313" key="1">
    <source>
        <dbReference type="EMBL" id="EID22997.1"/>
    </source>
</evidence>
<sequence>MIYFGHSSTFFLLLYFCKKISKNQEDSKNFFVASKISQIG</sequence>
<name>I0SHZ4_STRAP</name>
<keyword evidence="2" id="KW-1185">Reference proteome</keyword>
<protein>
    <submittedName>
        <fullName evidence="1">Uncharacterized protein</fullName>
    </submittedName>
</protein>
<comment type="caution">
    <text evidence="1">The sequence shown here is derived from an EMBL/GenBank/DDBJ whole genome shotgun (WGS) entry which is preliminary data.</text>
</comment>
<accession>I0SHZ4</accession>
<dbReference type="EMBL" id="AICP01000030">
    <property type="protein sequence ID" value="EID22997.1"/>
    <property type="molecule type" value="Genomic_DNA"/>
</dbReference>
<reference evidence="1 2" key="1">
    <citation type="submission" date="2012-01" db="EMBL/GenBank/DDBJ databases">
        <authorList>
            <person name="Harkins D.M."/>
            <person name="Madupu R."/>
            <person name="Durkin A.S."/>
            <person name="Torralba M."/>
            <person name="Methe B."/>
            <person name="Sutton G.G."/>
            <person name="Nelson K.E."/>
        </authorList>
    </citation>
    <scope>NUCLEOTIDE SEQUENCE [LARGE SCALE GENOMIC DNA]</scope>
    <source>
        <strain evidence="1 2">CCUG 39159</strain>
    </source>
</reference>
<evidence type="ECO:0000313" key="2">
    <source>
        <dbReference type="Proteomes" id="UP000003245"/>
    </source>
</evidence>
<proteinExistence type="predicted"/>
<organism evidence="1 2">
    <name type="scientific">Streptococcus anginosus subsp. whileyi CCUG 39159</name>
    <dbReference type="NCBI Taxonomy" id="1095729"/>
    <lineage>
        <taxon>Bacteria</taxon>
        <taxon>Bacillati</taxon>
        <taxon>Bacillota</taxon>
        <taxon>Bacilli</taxon>
        <taxon>Lactobacillales</taxon>
        <taxon>Streptococcaceae</taxon>
        <taxon>Streptococcus</taxon>
        <taxon>Streptococcus anginosus group</taxon>
    </lineage>
</organism>
<dbReference type="Proteomes" id="UP000003245">
    <property type="component" value="Unassembled WGS sequence"/>
</dbReference>
<gene>
    <name evidence="1" type="ORF">HMPREF1043_1272</name>
</gene>
<dbReference type="AlphaFoldDB" id="I0SHZ4"/>